<sequence>MELRKLHMDIGRYPHMLSSMQVQHAITIFVGTYQWAGLNDRDSTPRGVLLQVPTGDVISLSRPLTTHADQQRVRLYQSQHHPPKTPGYPNWVVRNVPGCSKPGRADSAAPCLGWGLLTGRHGLLRCRCKAVKLLKSHKARDCASLSNNLWNPSIINHSCPTACASPSPRLHSSITSSSRLHFDPHID</sequence>
<dbReference type="OrthoDB" id="10296524at2759"/>
<dbReference type="KEGG" id="bor:COCMIDRAFT_33152"/>
<gene>
    <name evidence="1" type="ORF">COCMIDRAFT_33152</name>
</gene>
<evidence type="ECO:0000313" key="1">
    <source>
        <dbReference type="EMBL" id="EUC49516.1"/>
    </source>
</evidence>
<dbReference type="RefSeq" id="XP_007683984.1">
    <property type="nucleotide sequence ID" value="XM_007685794.1"/>
</dbReference>
<proteinExistence type="predicted"/>
<reference evidence="1 2" key="1">
    <citation type="journal article" date="2013" name="PLoS Genet.">
        <title>Comparative genome structure, secondary metabolite, and effector coding capacity across Cochliobolus pathogens.</title>
        <authorList>
            <person name="Condon B.J."/>
            <person name="Leng Y."/>
            <person name="Wu D."/>
            <person name="Bushley K.E."/>
            <person name="Ohm R.A."/>
            <person name="Otillar R."/>
            <person name="Martin J."/>
            <person name="Schackwitz W."/>
            <person name="Grimwood J."/>
            <person name="MohdZainudin N."/>
            <person name="Xue C."/>
            <person name="Wang R."/>
            <person name="Manning V.A."/>
            <person name="Dhillon B."/>
            <person name="Tu Z.J."/>
            <person name="Steffenson B.J."/>
            <person name="Salamov A."/>
            <person name="Sun H."/>
            <person name="Lowry S."/>
            <person name="LaButti K."/>
            <person name="Han J."/>
            <person name="Copeland A."/>
            <person name="Lindquist E."/>
            <person name="Barry K."/>
            <person name="Schmutz J."/>
            <person name="Baker S.E."/>
            <person name="Ciuffetti L.M."/>
            <person name="Grigoriev I.V."/>
            <person name="Zhong S."/>
            <person name="Turgeon B.G."/>
        </authorList>
    </citation>
    <scope>NUCLEOTIDE SEQUENCE [LARGE SCALE GENOMIC DNA]</scope>
    <source>
        <strain evidence="1 2">ATCC 44560</strain>
    </source>
</reference>
<dbReference type="GeneID" id="19122256"/>
<name>W7A0G5_COCMI</name>
<dbReference type="Proteomes" id="UP000054032">
    <property type="component" value="Unassembled WGS sequence"/>
</dbReference>
<organism evidence="1 2">
    <name type="scientific">Bipolaris oryzae ATCC 44560</name>
    <dbReference type="NCBI Taxonomy" id="930090"/>
    <lineage>
        <taxon>Eukaryota</taxon>
        <taxon>Fungi</taxon>
        <taxon>Dikarya</taxon>
        <taxon>Ascomycota</taxon>
        <taxon>Pezizomycotina</taxon>
        <taxon>Dothideomycetes</taxon>
        <taxon>Pleosporomycetidae</taxon>
        <taxon>Pleosporales</taxon>
        <taxon>Pleosporineae</taxon>
        <taxon>Pleosporaceae</taxon>
        <taxon>Bipolaris</taxon>
    </lineage>
</organism>
<protein>
    <submittedName>
        <fullName evidence="1">Uncharacterized protein</fullName>
    </submittedName>
</protein>
<accession>W7A0G5</accession>
<dbReference type="AlphaFoldDB" id="W7A0G5"/>
<dbReference type="EMBL" id="KI963931">
    <property type="protein sequence ID" value="EUC49516.1"/>
    <property type="molecule type" value="Genomic_DNA"/>
</dbReference>
<dbReference type="HOGENOM" id="CLU_1447418_0_0_1"/>
<evidence type="ECO:0000313" key="2">
    <source>
        <dbReference type="Proteomes" id="UP000054032"/>
    </source>
</evidence>
<keyword evidence="2" id="KW-1185">Reference proteome</keyword>